<evidence type="ECO:0000256" key="4">
    <source>
        <dbReference type="ARBA" id="ARBA00022737"/>
    </source>
</evidence>
<organism evidence="5 6">
    <name type="scientific">Periconia macrospinosa</name>
    <dbReference type="NCBI Taxonomy" id="97972"/>
    <lineage>
        <taxon>Eukaryota</taxon>
        <taxon>Fungi</taxon>
        <taxon>Dikarya</taxon>
        <taxon>Ascomycota</taxon>
        <taxon>Pezizomycotina</taxon>
        <taxon>Dothideomycetes</taxon>
        <taxon>Pleosporomycetidae</taxon>
        <taxon>Pleosporales</taxon>
        <taxon>Massarineae</taxon>
        <taxon>Periconiaceae</taxon>
        <taxon>Periconia</taxon>
    </lineage>
</organism>
<keyword evidence="3" id="KW-0808">Transferase</keyword>
<evidence type="ECO:0000256" key="1">
    <source>
        <dbReference type="ARBA" id="ARBA00006734"/>
    </source>
</evidence>
<protein>
    <recommendedName>
        <fullName evidence="7">Protein prenylyltransferase</fullName>
    </recommendedName>
</protein>
<dbReference type="Gene3D" id="1.25.40.120">
    <property type="entry name" value="Protein prenylyltransferase"/>
    <property type="match status" value="1"/>
</dbReference>
<accession>A0A2V1DN75</accession>
<dbReference type="InterPro" id="IPR002088">
    <property type="entry name" value="Prenyl_trans_a"/>
</dbReference>
<evidence type="ECO:0008006" key="7">
    <source>
        <dbReference type="Google" id="ProtNLM"/>
    </source>
</evidence>
<dbReference type="Proteomes" id="UP000244855">
    <property type="component" value="Unassembled WGS sequence"/>
</dbReference>
<comment type="similarity">
    <text evidence="1">Belongs to the protein prenyltransferase subunit alpha family.</text>
</comment>
<name>A0A2V1DN75_9PLEO</name>
<dbReference type="GO" id="GO:0008318">
    <property type="term" value="F:protein prenyltransferase activity"/>
    <property type="evidence" value="ECO:0007669"/>
    <property type="project" value="InterPro"/>
</dbReference>
<reference evidence="5 6" key="1">
    <citation type="journal article" date="2018" name="Sci. Rep.">
        <title>Comparative genomics provides insights into the lifestyle and reveals functional heterogeneity of dark septate endophytic fungi.</title>
        <authorList>
            <person name="Knapp D.G."/>
            <person name="Nemeth J.B."/>
            <person name="Barry K."/>
            <person name="Hainaut M."/>
            <person name="Henrissat B."/>
            <person name="Johnson J."/>
            <person name="Kuo A."/>
            <person name="Lim J.H.P."/>
            <person name="Lipzen A."/>
            <person name="Nolan M."/>
            <person name="Ohm R.A."/>
            <person name="Tamas L."/>
            <person name="Grigoriev I.V."/>
            <person name="Spatafora J.W."/>
            <person name="Nagy L.G."/>
            <person name="Kovacs G.M."/>
        </authorList>
    </citation>
    <scope>NUCLEOTIDE SEQUENCE [LARGE SCALE GENOMIC DNA]</scope>
    <source>
        <strain evidence="5 6">DSE2036</strain>
    </source>
</reference>
<dbReference type="SUPFAM" id="SSF48439">
    <property type="entry name" value="Protein prenylyltransferase"/>
    <property type="match status" value="1"/>
</dbReference>
<keyword evidence="4" id="KW-0677">Repeat</keyword>
<keyword evidence="2" id="KW-0637">Prenyltransferase</keyword>
<dbReference type="GO" id="GO:0005737">
    <property type="term" value="C:cytoplasm"/>
    <property type="evidence" value="ECO:0007669"/>
    <property type="project" value="TreeGrafter"/>
</dbReference>
<keyword evidence="6" id="KW-1185">Reference proteome</keyword>
<evidence type="ECO:0000256" key="3">
    <source>
        <dbReference type="ARBA" id="ARBA00022679"/>
    </source>
</evidence>
<evidence type="ECO:0000256" key="2">
    <source>
        <dbReference type="ARBA" id="ARBA00022602"/>
    </source>
</evidence>
<dbReference type="Pfam" id="PF01239">
    <property type="entry name" value="PPTA"/>
    <property type="match status" value="1"/>
</dbReference>
<proteinExistence type="inferred from homology"/>
<dbReference type="PANTHER" id="PTHR11129">
    <property type="entry name" value="PROTEIN FARNESYLTRANSFERASE ALPHA SUBUNIT/RAB GERANYLGERANYL TRANSFERASE ALPHA SUBUNIT"/>
    <property type="match status" value="1"/>
</dbReference>
<evidence type="ECO:0000313" key="6">
    <source>
        <dbReference type="Proteomes" id="UP000244855"/>
    </source>
</evidence>
<evidence type="ECO:0000313" key="5">
    <source>
        <dbReference type="EMBL" id="PVH99478.1"/>
    </source>
</evidence>
<dbReference type="PANTHER" id="PTHR11129:SF3">
    <property type="entry name" value="PROTEIN PRENYLTRANSFERASE ALPHA SUBUNIT REPEAT-CONTAINING PROTEIN 1"/>
    <property type="match status" value="1"/>
</dbReference>
<dbReference type="EMBL" id="KZ805391">
    <property type="protein sequence ID" value="PVH99478.1"/>
    <property type="molecule type" value="Genomic_DNA"/>
</dbReference>
<gene>
    <name evidence="5" type="ORF">DM02DRAFT_711389</name>
</gene>
<dbReference type="AlphaFoldDB" id="A0A2V1DN75"/>
<sequence length="333" mass="37008">MNLGISKKYLALAFVAARACFFQARKQSGIESIQALEATRTILLFDPEHLTAANHRKRHLLHLFSSHPSSTFQTALRRDLLVITSILTSPLHRQSKSPTLWHHRYWLLTTYASDFPSEPKEISVSSPPSHIPLVCADIDAVCKAGERHPKNYYAWQYARRLISFFTEGAYACCEPKSTASANASNVEKGYADLMGTCVAMVLSWSLHHPADISGWAFLGWFLRCSSKDITLPSPSRAQSTVSTLAVVKCVGDYAVRLEQAKESLWVFLRTVLADGTVGEGGTEEIIGQLKDAGRKSDHGSGDCMILKERVRRTVAWVEKNSIRGNWGDTSHET</sequence>
<dbReference type="OrthoDB" id="5358702at2759"/>